<dbReference type="InterPro" id="IPR008651">
    <property type="entry name" value="Uncharacterised_HicB"/>
</dbReference>
<accession>A0A3B0T092</accession>
<dbReference type="EMBL" id="UOEL01000058">
    <property type="protein sequence ID" value="VAW11308.1"/>
    <property type="molecule type" value="Genomic_DNA"/>
</dbReference>
<organism evidence="1">
    <name type="scientific">hydrothermal vent metagenome</name>
    <dbReference type="NCBI Taxonomy" id="652676"/>
    <lineage>
        <taxon>unclassified sequences</taxon>
        <taxon>metagenomes</taxon>
        <taxon>ecological metagenomes</taxon>
    </lineage>
</organism>
<proteinExistence type="predicted"/>
<evidence type="ECO:0000313" key="1">
    <source>
        <dbReference type="EMBL" id="VAW11308.1"/>
    </source>
</evidence>
<gene>
    <name evidence="1" type="ORF">MNBD_BACTEROID03-277</name>
</gene>
<dbReference type="Pfam" id="PF05534">
    <property type="entry name" value="HicB"/>
    <property type="match status" value="1"/>
</dbReference>
<sequence>MEDYLKYEDYFGSVKFSAEDGVLYGEIIGINDLVTYEGTSIDALKSAFEEAVDDYLETCLDLEKEPNKFFKGLFNVRTTTELHRDLAIIAVKKNMKLNELVNKAFDFLVNNEDKVLN</sequence>
<protein>
    <recommendedName>
        <fullName evidence="2">HicB protein</fullName>
    </recommendedName>
</protein>
<reference evidence="1" key="1">
    <citation type="submission" date="2018-06" db="EMBL/GenBank/DDBJ databases">
        <authorList>
            <person name="Zhirakovskaya E."/>
        </authorList>
    </citation>
    <scope>NUCLEOTIDE SEQUENCE</scope>
</reference>
<dbReference type="AlphaFoldDB" id="A0A3B0T092"/>
<dbReference type="InterPro" id="IPR035069">
    <property type="entry name" value="TTHA1013/TTHA0281-like"/>
</dbReference>
<dbReference type="SUPFAM" id="SSF143100">
    <property type="entry name" value="TTHA1013/TTHA0281-like"/>
    <property type="match status" value="1"/>
</dbReference>
<name>A0A3B0T092_9ZZZZ</name>
<evidence type="ECO:0008006" key="2">
    <source>
        <dbReference type="Google" id="ProtNLM"/>
    </source>
</evidence>